<proteinExistence type="predicted"/>
<protein>
    <submittedName>
        <fullName evidence="2">(rape) hypothetical protein</fullName>
    </submittedName>
</protein>
<dbReference type="PANTHER" id="PTHR34278:SF1">
    <property type="entry name" value="PROTEIN THI031, PUTATIVE-RELATED"/>
    <property type="match status" value="1"/>
</dbReference>
<dbReference type="PANTHER" id="PTHR34278">
    <property type="entry name" value="PROTEIN THI031, PUTATIVE-RELATED"/>
    <property type="match status" value="1"/>
</dbReference>
<feature type="compositionally biased region" description="Basic and acidic residues" evidence="1">
    <location>
        <begin position="163"/>
        <end position="175"/>
    </location>
</feature>
<feature type="region of interest" description="Disordered" evidence="1">
    <location>
        <begin position="152"/>
        <end position="189"/>
    </location>
</feature>
<sequence>MKREGKQHGMVRTYRILPPLLNPRPEAKLVNPLTCRPTAGLFTKVSSKPTNHSKFTGKCGQARCLECHMHPITKSKVKSKGSSKVRSNDVTYKMLTWQVASGGHRPGLKLSGFSATGLLDLMSDDYGYDHDYESDEEEEEYKGCVVEEIVNIQSDDDDDGEKGEDVSHDDSEKELYGSPVADDDDDDDGRMSFCDVGVMMMMMMDHVEEFDEEGWCLVEEMMT</sequence>
<organism evidence="2">
    <name type="scientific">Brassica napus</name>
    <name type="common">Rape</name>
    <dbReference type="NCBI Taxonomy" id="3708"/>
    <lineage>
        <taxon>Eukaryota</taxon>
        <taxon>Viridiplantae</taxon>
        <taxon>Streptophyta</taxon>
        <taxon>Embryophyta</taxon>
        <taxon>Tracheophyta</taxon>
        <taxon>Spermatophyta</taxon>
        <taxon>Magnoliopsida</taxon>
        <taxon>eudicotyledons</taxon>
        <taxon>Gunneridae</taxon>
        <taxon>Pentapetalae</taxon>
        <taxon>rosids</taxon>
        <taxon>malvids</taxon>
        <taxon>Brassicales</taxon>
        <taxon>Brassicaceae</taxon>
        <taxon>Brassiceae</taxon>
        <taxon>Brassica</taxon>
    </lineage>
</organism>
<evidence type="ECO:0000313" key="2">
    <source>
        <dbReference type="EMBL" id="CAF2274116.1"/>
    </source>
</evidence>
<name>A0A817ATJ7_BRANA</name>
<dbReference type="InterPro" id="IPR018247">
    <property type="entry name" value="EF_Hand_1_Ca_BS"/>
</dbReference>
<dbReference type="AlphaFoldDB" id="A0A817ATJ7"/>
<reference evidence="2" key="1">
    <citation type="submission" date="2021-01" db="EMBL/GenBank/DDBJ databases">
        <authorList>
            <consortium name="Genoscope - CEA"/>
            <person name="William W."/>
        </authorList>
    </citation>
    <scope>NUCLEOTIDE SEQUENCE</scope>
</reference>
<accession>A0A817ATJ7</accession>
<gene>
    <name evidence="2" type="ORF">DARMORV10_A04P13730.1</name>
</gene>
<evidence type="ECO:0000256" key="1">
    <source>
        <dbReference type="SAM" id="MobiDB-lite"/>
    </source>
</evidence>
<dbReference type="EMBL" id="HG994358">
    <property type="protein sequence ID" value="CAF2274116.1"/>
    <property type="molecule type" value="Genomic_DNA"/>
</dbReference>
<dbReference type="Proteomes" id="UP001295469">
    <property type="component" value="Chromosome A04"/>
</dbReference>
<dbReference type="PROSITE" id="PS00018">
    <property type="entry name" value="EF_HAND_1"/>
    <property type="match status" value="1"/>
</dbReference>